<accession>J3LAQ4</accession>
<dbReference type="Proteomes" id="UP000006038">
    <property type="component" value="Unassembled WGS sequence"/>
</dbReference>
<dbReference type="AlphaFoldDB" id="J3LAQ4"/>
<dbReference type="EnsemblPlants" id="OB02G17210.1">
    <property type="protein sequence ID" value="OB02G17210.1"/>
    <property type="gene ID" value="OB02G17210"/>
</dbReference>
<name>J3LAQ4_ORYBR</name>
<protein>
    <submittedName>
        <fullName evidence="1">Uncharacterized protein</fullName>
    </submittedName>
</protein>
<dbReference type="Gramene" id="OB02G17210.1">
    <property type="protein sequence ID" value="OB02G17210.1"/>
    <property type="gene ID" value="OB02G17210"/>
</dbReference>
<dbReference type="HOGENOM" id="CLU_2007441_0_0_1"/>
<organism evidence="1">
    <name type="scientific">Oryza brachyantha</name>
    <name type="common">malo sina</name>
    <dbReference type="NCBI Taxonomy" id="4533"/>
    <lineage>
        <taxon>Eukaryota</taxon>
        <taxon>Viridiplantae</taxon>
        <taxon>Streptophyta</taxon>
        <taxon>Embryophyta</taxon>
        <taxon>Tracheophyta</taxon>
        <taxon>Spermatophyta</taxon>
        <taxon>Magnoliopsida</taxon>
        <taxon>Liliopsida</taxon>
        <taxon>Poales</taxon>
        <taxon>Poaceae</taxon>
        <taxon>BOP clade</taxon>
        <taxon>Oryzoideae</taxon>
        <taxon>Oryzeae</taxon>
        <taxon>Oryzinae</taxon>
        <taxon>Oryza</taxon>
    </lineage>
</organism>
<evidence type="ECO:0000313" key="2">
    <source>
        <dbReference type="Proteomes" id="UP000006038"/>
    </source>
</evidence>
<keyword evidence="2" id="KW-1185">Reference proteome</keyword>
<proteinExistence type="predicted"/>
<reference evidence="1" key="1">
    <citation type="submission" date="2013-04" db="UniProtKB">
        <authorList>
            <consortium name="EnsemblPlants"/>
        </authorList>
    </citation>
    <scope>IDENTIFICATION</scope>
</reference>
<evidence type="ECO:0000313" key="1">
    <source>
        <dbReference type="EnsemblPlants" id="OB02G17210.1"/>
    </source>
</evidence>
<sequence length="124" mass="14267">MTALSADWRFLHMFNPWMYLDTAPLKDPPAFSRATNFSMIWEEIILSMQGFVPTTAMSTRSCTVSSFVFTDLRSSKFTNFSIVPACRNLCKTSDPPFAKIIWWRASYAESWRSLMLHCIMSISS</sequence>